<dbReference type="STRING" id="640938.TR210_2641"/>
<organism evidence="1 3">
    <name type="scientific">Trichococcus ilyis</name>
    <dbReference type="NCBI Taxonomy" id="640938"/>
    <lineage>
        <taxon>Bacteria</taxon>
        <taxon>Bacillati</taxon>
        <taxon>Bacillota</taxon>
        <taxon>Bacilli</taxon>
        <taxon>Lactobacillales</taxon>
        <taxon>Carnobacteriaceae</taxon>
        <taxon>Trichococcus</taxon>
    </lineage>
</organism>
<proteinExistence type="predicted"/>
<dbReference type="Proteomes" id="UP000076878">
    <property type="component" value="Unassembled WGS sequence"/>
</dbReference>
<dbReference type="AlphaFoldDB" id="A0A143Z9K4"/>
<keyword evidence="4" id="KW-1185">Reference proteome</keyword>
<evidence type="ECO:0000313" key="3">
    <source>
        <dbReference type="Proteomes" id="UP000076878"/>
    </source>
</evidence>
<accession>A0A143Z9K4</accession>
<dbReference type="Proteomes" id="UP000199280">
    <property type="component" value="Unassembled WGS sequence"/>
</dbReference>
<reference evidence="1 3" key="1">
    <citation type="submission" date="2016-02" db="EMBL/GenBank/DDBJ databases">
        <authorList>
            <person name="Wen L."/>
            <person name="He K."/>
            <person name="Yang H."/>
        </authorList>
    </citation>
    <scope>NUCLEOTIDE SEQUENCE [LARGE SCALE GENOMIC DNA]</scope>
    <source>
        <strain evidence="1">Trichococcus_R210</strain>
    </source>
</reference>
<name>A0A143Z9K4_9LACT</name>
<dbReference type="EMBL" id="FNYT01000028">
    <property type="protein sequence ID" value="SEJ80962.1"/>
    <property type="molecule type" value="Genomic_DNA"/>
</dbReference>
<evidence type="ECO:0000313" key="2">
    <source>
        <dbReference type="EMBL" id="SEJ80962.1"/>
    </source>
</evidence>
<evidence type="ECO:0000313" key="4">
    <source>
        <dbReference type="Proteomes" id="UP000199280"/>
    </source>
</evidence>
<protein>
    <submittedName>
        <fullName evidence="1">Uncharacterized protein</fullName>
    </submittedName>
</protein>
<dbReference type="EMBL" id="FJNB01000026">
    <property type="protein sequence ID" value="CZR08863.1"/>
    <property type="molecule type" value="Genomic_DNA"/>
</dbReference>
<sequence>MLRRPLFFGLFLILLVLGGLAWWVDGPELSKTGVIFDILSSGRGEIVECLKTFDNYTSE</sequence>
<gene>
    <name evidence="2" type="ORF">SAMN05216375_12830</name>
    <name evidence="1" type="ORF">TR210_2641</name>
</gene>
<evidence type="ECO:0000313" key="1">
    <source>
        <dbReference type="EMBL" id="CZR08863.1"/>
    </source>
</evidence>
<reference evidence="2 4" key="2">
    <citation type="submission" date="2016-10" db="EMBL/GenBank/DDBJ databases">
        <authorList>
            <person name="Varghese N."/>
            <person name="Submissions S."/>
        </authorList>
    </citation>
    <scope>NUCLEOTIDE SEQUENCE [LARGE SCALE GENOMIC DNA]</scope>
    <source>
        <strain evidence="2 4">DSM 22150</strain>
    </source>
</reference>